<sequence>MGSLPFIYLGLPVGANPRSATTWEPVIKTIEKRLFSWRNRYVSLGGRVILINSVLTSIPVFYLSFMKIPLKVRMTIVRMQRDFLWGGSSCDKSKIVWVSWKDVCRPKIEGGLGVRDLKWFNLSLLAKWRWRLLLEGDSLWKNVLEAKYGGVGRANLSIGR</sequence>
<name>A0A392MR50_9FABA</name>
<proteinExistence type="predicted"/>
<organism evidence="2 3">
    <name type="scientific">Trifolium medium</name>
    <dbReference type="NCBI Taxonomy" id="97028"/>
    <lineage>
        <taxon>Eukaryota</taxon>
        <taxon>Viridiplantae</taxon>
        <taxon>Streptophyta</taxon>
        <taxon>Embryophyta</taxon>
        <taxon>Tracheophyta</taxon>
        <taxon>Spermatophyta</taxon>
        <taxon>Magnoliopsida</taxon>
        <taxon>eudicotyledons</taxon>
        <taxon>Gunneridae</taxon>
        <taxon>Pentapetalae</taxon>
        <taxon>rosids</taxon>
        <taxon>fabids</taxon>
        <taxon>Fabales</taxon>
        <taxon>Fabaceae</taxon>
        <taxon>Papilionoideae</taxon>
        <taxon>50 kb inversion clade</taxon>
        <taxon>NPAAA clade</taxon>
        <taxon>Hologalegina</taxon>
        <taxon>IRL clade</taxon>
        <taxon>Trifolieae</taxon>
        <taxon>Trifolium</taxon>
    </lineage>
</organism>
<accession>A0A392MR50</accession>
<gene>
    <name evidence="2" type="ORF">A2U01_0010633</name>
</gene>
<dbReference type="PANTHER" id="PTHR33116:SF78">
    <property type="entry name" value="OS12G0587133 PROTEIN"/>
    <property type="match status" value="1"/>
</dbReference>
<evidence type="ECO:0000313" key="2">
    <source>
        <dbReference type="EMBL" id="MCH89732.1"/>
    </source>
</evidence>
<keyword evidence="2" id="KW-0808">Transferase</keyword>
<keyword evidence="2" id="KW-0695">RNA-directed DNA polymerase</keyword>
<keyword evidence="3" id="KW-1185">Reference proteome</keyword>
<dbReference type="GO" id="GO:0003964">
    <property type="term" value="F:RNA-directed DNA polymerase activity"/>
    <property type="evidence" value="ECO:0007669"/>
    <property type="project" value="UniProtKB-KW"/>
</dbReference>
<dbReference type="EMBL" id="LXQA010016772">
    <property type="protein sequence ID" value="MCH89732.1"/>
    <property type="molecule type" value="Genomic_DNA"/>
</dbReference>
<keyword evidence="1" id="KW-0472">Membrane</keyword>
<feature type="non-terminal residue" evidence="2">
    <location>
        <position position="160"/>
    </location>
</feature>
<protein>
    <submittedName>
        <fullName evidence="2">LINE-1 reverse transcriptase like</fullName>
    </submittedName>
</protein>
<dbReference type="AlphaFoldDB" id="A0A392MR50"/>
<comment type="caution">
    <text evidence="2">The sequence shown here is derived from an EMBL/GenBank/DDBJ whole genome shotgun (WGS) entry which is preliminary data.</text>
</comment>
<keyword evidence="1" id="KW-1133">Transmembrane helix</keyword>
<dbReference type="PANTHER" id="PTHR33116">
    <property type="entry name" value="REVERSE TRANSCRIPTASE ZINC-BINDING DOMAIN-CONTAINING PROTEIN-RELATED-RELATED"/>
    <property type="match status" value="1"/>
</dbReference>
<feature type="transmembrane region" description="Helical" evidence="1">
    <location>
        <begin position="44"/>
        <end position="65"/>
    </location>
</feature>
<reference evidence="2 3" key="1">
    <citation type="journal article" date="2018" name="Front. Plant Sci.">
        <title>Red Clover (Trifolium pratense) and Zigzag Clover (T. medium) - A Picture of Genomic Similarities and Differences.</title>
        <authorList>
            <person name="Dluhosova J."/>
            <person name="Istvanek J."/>
            <person name="Nedelnik J."/>
            <person name="Repkova J."/>
        </authorList>
    </citation>
    <scope>NUCLEOTIDE SEQUENCE [LARGE SCALE GENOMIC DNA]</scope>
    <source>
        <strain evidence="3">cv. 10/8</strain>
        <tissue evidence="2">Leaf</tissue>
    </source>
</reference>
<keyword evidence="1" id="KW-0812">Transmembrane</keyword>
<dbReference type="Proteomes" id="UP000265520">
    <property type="component" value="Unassembled WGS sequence"/>
</dbReference>
<evidence type="ECO:0000313" key="3">
    <source>
        <dbReference type="Proteomes" id="UP000265520"/>
    </source>
</evidence>
<evidence type="ECO:0000256" key="1">
    <source>
        <dbReference type="SAM" id="Phobius"/>
    </source>
</evidence>
<keyword evidence="2" id="KW-0548">Nucleotidyltransferase</keyword>